<dbReference type="InterPro" id="IPR034164">
    <property type="entry name" value="Pepsin-like_dom"/>
</dbReference>
<keyword evidence="2" id="KW-0812">Transmembrane</keyword>
<gene>
    <name evidence="5" type="ORF">PHACADRAFT_153303</name>
</gene>
<dbReference type="AlphaFoldDB" id="K5UK91"/>
<dbReference type="RefSeq" id="XP_007401217.1">
    <property type="nucleotide sequence ID" value="XM_007401155.1"/>
</dbReference>
<sequence length="582" mass="62496">MNTLFVFLLVSLCGITNALHLPVVARRQQQHNSGAINVQKLHIAQNVENARDIVYATNITLGGQTFPIQLDTGSSDLWVLPPTPLSFTNTTDIEVDLTFGIGAANGTIVFADATLGPYTVPSQAMMNATIATDFGAIFDNGINGILGLSFDLGSSVFIETVEAFGEGNQQGLNFISRVFAQNASAPNLFTVLLGRSNDEDGPEEGAFTIGEYVEGLEEVASQTKLYRTPAQTVNITDTPRWSVIMDSMIVNGQKFQFNQSNVDGIDAGKQVVVLDTGFTNSQIPPAAVDFIYSSIPGATFNSTSGTWNVPCENTTSLVFEFGGQSIPIHPLDITTVSSNGNETFCTNTYSVLMNTASPINLPPGAVSGFDFILGDSFLKNVYTSFDYGDFTPDNATADVPFVQMLSTTVPSDAMNEFAEVRAQQVANNNAQLAAPSNSTGSLSIYGGVSRQPMPPVRANLNTLARRLPHERAARMRIVVTQARPAMHMRVVHYVAGCTMQMAASFGPVALALLAGTFGIAFMIFVVSVALGVRELVRYRRAAAGYTPLDCEAKDAEVVFDAEQYNHHVMTQPTTTTTPPPYP</sequence>
<dbReference type="Proteomes" id="UP000008370">
    <property type="component" value="Unassembled WGS sequence"/>
</dbReference>
<dbReference type="InterPro" id="IPR001461">
    <property type="entry name" value="Aspartic_peptidase_A1"/>
</dbReference>
<dbReference type="InParanoid" id="K5UK91"/>
<dbReference type="KEGG" id="pco:PHACADRAFT_153303"/>
<keyword evidence="6" id="KW-1185">Reference proteome</keyword>
<reference evidence="5 6" key="1">
    <citation type="journal article" date="2012" name="BMC Genomics">
        <title>Comparative genomics of the white-rot fungi, Phanerochaete carnosa and P. chrysosporium, to elucidate the genetic basis of the distinct wood types they colonize.</title>
        <authorList>
            <person name="Suzuki H."/>
            <person name="MacDonald J."/>
            <person name="Syed K."/>
            <person name="Salamov A."/>
            <person name="Hori C."/>
            <person name="Aerts A."/>
            <person name="Henrissat B."/>
            <person name="Wiebenga A."/>
            <person name="vanKuyk P.A."/>
            <person name="Barry K."/>
            <person name="Lindquist E."/>
            <person name="LaButti K."/>
            <person name="Lapidus A."/>
            <person name="Lucas S."/>
            <person name="Coutinho P."/>
            <person name="Gong Y."/>
            <person name="Samejima M."/>
            <person name="Mahadevan R."/>
            <person name="Abou-Zaid M."/>
            <person name="de Vries R.P."/>
            <person name="Igarashi K."/>
            <person name="Yadav J.S."/>
            <person name="Grigoriev I.V."/>
            <person name="Master E.R."/>
        </authorList>
    </citation>
    <scope>NUCLEOTIDE SEQUENCE [LARGE SCALE GENOMIC DNA]</scope>
    <source>
        <strain evidence="5 6">HHB-10118-sp</strain>
    </source>
</reference>
<feature type="domain" description="Peptidase A1" evidence="4">
    <location>
        <begin position="55"/>
        <end position="395"/>
    </location>
</feature>
<comment type="similarity">
    <text evidence="1">Belongs to the peptidase A1 family.</text>
</comment>
<organism evidence="5 6">
    <name type="scientific">Phanerochaete carnosa (strain HHB-10118-sp)</name>
    <name type="common">White-rot fungus</name>
    <name type="synonym">Peniophora carnosa</name>
    <dbReference type="NCBI Taxonomy" id="650164"/>
    <lineage>
        <taxon>Eukaryota</taxon>
        <taxon>Fungi</taxon>
        <taxon>Dikarya</taxon>
        <taxon>Basidiomycota</taxon>
        <taxon>Agaricomycotina</taxon>
        <taxon>Agaricomycetes</taxon>
        <taxon>Polyporales</taxon>
        <taxon>Phanerochaetaceae</taxon>
        <taxon>Phanerochaete</taxon>
    </lineage>
</organism>
<name>K5UK91_PHACS</name>
<keyword evidence="3" id="KW-0732">Signal</keyword>
<dbReference type="InterPro" id="IPR021109">
    <property type="entry name" value="Peptidase_aspartic_dom_sf"/>
</dbReference>
<dbReference type="PROSITE" id="PS51767">
    <property type="entry name" value="PEPTIDASE_A1"/>
    <property type="match status" value="1"/>
</dbReference>
<evidence type="ECO:0000259" key="4">
    <source>
        <dbReference type="PROSITE" id="PS51767"/>
    </source>
</evidence>
<dbReference type="Gene3D" id="2.40.70.10">
    <property type="entry name" value="Acid Proteases"/>
    <property type="match status" value="2"/>
</dbReference>
<keyword evidence="2" id="KW-0472">Membrane</keyword>
<protein>
    <recommendedName>
        <fullName evidence="4">Peptidase A1 domain-containing protein</fullName>
    </recommendedName>
</protein>
<dbReference type="Pfam" id="PF00026">
    <property type="entry name" value="Asp"/>
    <property type="match status" value="1"/>
</dbReference>
<evidence type="ECO:0000256" key="2">
    <source>
        <dbReference type="SAM" id="Phobius"/>
    </source>
</evidence>
<dbReference type="PANTHER" id="PTHR47966:SF57">
    <property type="entry name" value="PEPTIDASE A1 DOMAIN-CONTAINING PROTEIN"/>
    <property type="match status" value="1"/>
</dbReference>
<feature type="chain" id="PRO_5003883974" description="Peptidase A1 domain-containing protein" evidence="3">
    <location>
        <begin position="19"/>
        <end position="582"/>
    </location>
</feature>
<feature type="signal peptide" evidence="3">
    <location>
        <begin position="1"/>
        <end position="18"/>
    </location>
</feature>
<dbReference type="InterPro" id="IPR033121">
    <property type="entry name" value="PEPTIDASE_A1"/>
</dbReference>
<dbReference type="GO" id="GO:0006508">
    <property type="term" value="P:proteolysis"/>
    <property type="evidence" value="ECO:0007669"/>
    <property type="project" value="InterPro"/>
</dbReference>
<dbReference type="PANTHER" id="PTHR47966">
    <property type="entry name" value="BETA-SITE APP-CLEAVING ENZYME, ISOFORM A-RELATED"/>
    <property type="match status" value="1"/>
</dbReference>
<dbReference type="GeneID" id="18908939"/>
<evidence type="ECO:0000256" key="3">
    <source>
        <dbReference type="SAM" id="SignalP"/>
    </source>
</evidence>
<dbReference type="GO" id="GO:0004190">
    <property type="term" value="F:aspartic-type endopeptidase activity"/>
    <property type="evidence" value="ECO:0007669"/>
    <property type="project" value="InterPro"/>
</dbReference>
<proteinExistence type="inferred from homology"/>
<dbReference type="HOGENOM" id="CLU_013253_8_2_1"/>
<accession>K5UK91</accession>
<evidence type="ECO:0000256" key="1">
    <source>
        <dbReference type="ARBA" id="ARBA00007447"/>
    </source>
</evidence>
<dbReference type="SUPFAM" id="SSF50630">
    <property type="entry name" value="Acid proteases"/>
    <property type="match status" value="1"/>
</dbReference>
<feature type="transmembrane region" description="Helical" evidence="2">
    <location>
        <begin position="508"/>
        <end position="532"/>
    </location>
</feature>
<dbReference type="EMBL" id="JH930479">
    <property type="protein sequence ID" value="EKM50021.1"/>
    <property type="molecule type" value="Genomic_DNA"/>
</dbReference>
<dbReference type="PRINTS" id="PR00792">
    <property type="entry name" value="PEPSIN"/>
</dbReference>
<evidence type="ECO:0000313" key="5">
    <source>
        <dbReference type="EMBL" id="EKM50021.1"/>
    </source>
</evidence>
<dbReference type="CDD" id="cd05471">
    <property type="entry name" value="pepsin_like"/>
    <property type="match status" value="1"/>
</dbReference>
<evidence type="ECO:0000313" key="6">
    <source>
        <dbReference type="Proteomes" id="UP000008370"/>
    </source>
</evidence>
<keyword evidence="2" id="KW-1133">Transmembrane helix</keyword>
<dbReference type="OrthoDB" id="771136at2759"/>